<dbReference type="InterPro" id="IPR006008">
    <property type="entry name" value="YciB"/>
</dbReference>
<keyword evidence="7" id="KW-1185">Reference proteome</keyword>
<comment type="function">
    <text evidence="5">Plays a role in cell envelope biogenesis, maintenance of cell envelope integrity and membrane homeostasis.</text>
</comment>
<dbReference type="NCBIfam" id="TIGR00997">
    <property type="entry name" value="ispZ"/>
    <property type="match status" value="1"/>
</dbReference>
<reference evidence="7" key="1">
    <citation type="submission" date="2015-08" db="EMBL/GenBank/DDBJ databases">
        <authorList>
            <person name="Varghese N."/>
        </authorList>
    </citation>
    <scope>NUCLEOTIDE SEQUENCE [LARGE SCALE GENOMIC DNA]</scope>
    <source>
        <strain evidence="7">DSM 17901</strain>
    </source>
</reference>
<name>A0A0K6H0A9_9NEIS</name>
<sequence length="177" mass="20098">MKFLADLFPVVLFFGAYWLTRNMFVATAVAIVATFVQVLWAWIRHRKVETMQWVSLGLIVVLGGATLLFGDKHFIMWKPTALYWLMAGGLLIGELAGKNGIRALLGREVTLPEPVWRKLNYAWVAFFAVMGGLNLFVAYHFSEDVWVNFKLFGGLGLMIAFVVAQSLFLSRYIEDKQ</sequence>
<evidence type="ECO:0000313" key="6">
    <source>
        <dbReference type="EMBL" id="CUA84315.1"/>
    </source>
</evidence>
<dbReference type="OrthoDB" id="9788219at2"/>
<keyword evidence="4 5" id="KW-0472">Membrane</keyword>
<keyword evidence="3 5" id="KW-1133">Transmembrane helix</keyword>
<proteinExistence type="inferred from homology"/>
<evidence type="ECO:0000256" key="3">
    <source>
        <dbReference type="ARBA" id="ARBA00022989"/>
    </source>
</evidence>
<evidence type="ECO:0000256" key="4">
    <source>
        <dbReference type="ARBA" id="ARBA00023136"/>
    </source>
</evidence>
<dbReference type="Pfam" id="PF04279">
    <property type="entry name" value="IspA"/>
    <property type="match status" value="1"/>
</dbReference>
<feature type="transmembrane region" description="Helical" evidence="5">
    <location>
        <begin position="23"/>
        <end position="43"/>
    </location>
</feature>
<dbReference type="RefSeq" id="WP_054286312.1">
    <property type="nucleotide sequence ID" value="NZ_CYHA01000004.1"/>
</dbReference>
<feature type="transmembrane region" description="Helical" evidence="5">
    <location>
        <begin position="147"/>
        <end position="169"/>
    </location>
</feature>
<evidence type="ECO:0000256" key="5">
    <source>
        <dbReference type="HAMAP-Rule" id="MF_00189"/>
    </source>
</evidence>
<dbReference type="EMBL" id="CYHA01000004">
    <property type="protein sequence ID" value="CUA84315.1"/>
    <property type="molecule type" value="Genomic_DNA"/>
</dbReference>
<dbReference type="PANTHER" id="PTHR36917:SF1">
    <property type="entry name" value="INNER MEMBRANE-SPANNING PROTEIN YCIB"/>
    <property type="match status" value="1"/>
</dbReference>
<comment type="similarity">
    <text evidence="5">Belongs to the YciB family.</text>
</comment>
<keyword evidence="5" id="KW-0997">Cell inner membrane</keyword>
<dbReference type="AlphaFoldDB" id="A0A0K6H0A9"/>
<comment type="subcellular location">
    <subcellularLocation>
        <location evidence="5">Cell inner membrane</location>
        <topology evidence="5">Multi-pass membrane protein</topology>
    </subcellularLocation>
</comment>
<protein>
    <recommendedName>
        <fullName evidence="5">Inner membrane-spanning protein YciB</fullName>
    </recommendedName>
</protein>
<dbReference type="PANTHER" id="PTHR36917">
    <property type="entry name" value="INTRACELLULAR SEPTATION PROTEIN A-RELATED"/>
    <property type="match status" value="1"/>
</dbReference>
<accession>A0A0K6H0A9</accession>
<dbReference type="GO" id="GO:0005886">
    <property type="term" value="C:plasma membrane"/>
    <property type="evidence" value="ECO:0007669"/>
    <property type="project" value="UniProtKB-SubCell"/>
</dbReference>
<organism evidence="6 7">
    <name type="scientific">Gulbenkiania indica</name>
    <dbReference type="NCBI Taxonomy" id="375574"/>
    <lineage>
        <taxon>Bacteria</taxon>
        <taxon>Pseudomonadati</taxon>
        <taxon>Pseudomonadota</taxon>
        <taxon>Betaproteobacteria</taxon>
        <taxon>Neisseriales</taxon>
        <taxon>Chromobacteriaceae</taxon>
        <taxon>Gulbenkiania</taxon>
    </lineage>
</organism>
<gene>
    <name evidence="5" type="primary">yciB</name>
    <name evidence="6" type="ORF">Ga0061063_2049</name>
</gene>
<feature type="transmembrane region" description="Helical" evidence="5">
    <location>
        <begin position="121"/>
        <end position="141"/>
    </location>
</feature>
<evidence type="ECO:0000256" key="1">
    <source>
        <dbReference type="ARBA" id="ARBA00022475"/>
    </source>
</evidence>
<feature type="transmembrane region" description="Helical" evidence="5">
    <location>
        <begin position="81"/>
        <end position="101"/>
    </location>
</feature>
<keyword evidence="1 5" id="KW-1003">Cell membrane</keyword>
<feature type="transmembrane region" description="Helical" evidence="5">
    <location>
        <begin position="50"/>
        <end position="69"/>
    </location>
</feature>
<dbReference type="STRING" id="375574.GCA_001418035_01839"/>
<keyword evidence="2 5" id="KW-0812">Transmembrane</keyword>
<evidence type="ECO:0000256" key="2">
    <source>
        <dbReference type="ARBA" id="ARBA00022692"/>
    </source>
</evidence>
<dbReference type="NCBIfam" id="NF001325">
    <property type="entry name" value="PRK00259.1-3"/>
    <property type="match status" value="1"/>
</dbReference>
<dbReference type="Proteomes" id="UP000243535">
    <property type="component" value="Unassembled WGS sequence"/>
</dbReference>
<evidence type="ECO:0000313" key="7">
    <source>
        <dbReference type="Proteomes" id="UP000243535"/>
    </source>
</evidence>
<dbReference type="HAMAP" id="MF_00189">
    <property type="entry name" value="YciB"/>
    <property type="match status" value="1"/>
</dbReference>